<dbReference type="EnsemblMetazoa" id="SCAU003031-RA">
    <property type="protein sequence ID" value="SCAU003031-PA"/>
    <property type="gene ID" value="SCAU003031"/>
</dbReference>
<dbReference type="GO" id="GO:0005576">
    <property type="term" value="C:extracellular region"/>
    <property type="evidence" value="ECO:0007669"/>
    <property type="project" value="InterPro"/>
</dbReference>
<dbReference type="AlphaFoldDB" id="A0A1I8NXU8"/>
<evidence type="ECO:0000259" key="2">
    <source>
        <dbReference type="SMART" id="SM00494"/>
    </source>
</evidence>
<dbReference type="GO" id="GO:0008061">
    <property type="term" value="F:chitin binding"/>
    <property type="evidence" value="ECO:0007669"/>
    <property type="project" value="InterPro"/>
</dbReference>
<dbReference type="VEuPathDB" id="VectorBase:SCAU003031"/>
<gene>
    <name evidence="3" type="primary">106087739</name>
</gene>
<proteinExistence type="predicted"/>
<keyword evidence="4" id="KW-1185">Reference proteome</keyword>
<feature type="domain" description="Chitin-binding type-2" evidence="2">
    <location>
        <begin position="31"/>
        <end position="89"/>
    </location>
</feature>
<reference evidence="3" key="1">
    <citation type="submission" date="2020-05" db="UniProtKB">
        <authorList>
            <consortium name="EnsemblMetazoa"/>
        </authorList>
    </citation>
    <scope>IDENTIFICATION</scope>
    <source>
        <strain evidence="3">USDA</strain>
    </source>
</reference>
<dbReference type="STRING" id="35570.A0A1I8NXU8"/>
<evidence type="ECO:0000313" key="4">
    <source>
        <dbReference type="Proteomes" id="UP000095300"/>
    </source>
</evidence>
<evidence type="ECO:0000313" key="3">
    <source>
        <dbReference type="EnsemblMetazoa" id="SCAU003031-PA"/>
    </source>
</evidence>
<evidence type="ECO:0000256" key="1">
    <source>
        <dbReference type="SAM" id="SignalP"/>
    </source>
</evidence>
<sequence length="159" mass="17284">MAAIQGTFLLAIIAVVAATVLLQVQAQNLVQGCKYENELWPSDDGTKFYLCVGDDLALEQSCEPNTFFVKNSTVAGCVPLSEVDGNCIYHVGPPTCTGISLSQPQPHELPTNFYLCPVSGGEPLVMTCPDQKAFVNQDGYLGCFTWPSWREIRGCTNDE</sequence>
<dbReference type="SUPFAM" id="SSF57625">
    <property type="entry name" value="Invertebrate chitin-binding proteins"/>
    <property type="match status" value="1"/>
</dbReference>
<dbReference type="SMART" id="SM00494">
    <property type="entry name" value="ChtBD2"/>
    <property type="match status" value="2"/>
</dbReference>
<protein>
    <recommendedName>
        <fullName evidence="2">Chitin-binding type-2 domain-containing protein</fullName>
    </recommendedName>
</protein>
<dbReference type="KEGG" id="scac:106087739"/>
<organism evidence="3 4">
    <name type="scientific">Stomoxys calcitrans</name>
    <name type="common">Stable fly</name>
    <name type="synonym">Conops calcitrans</name>
    <dbReference type="NCBI Taxonomy" id="35570"/>
    <lineage>
        <taxon>Eukaryota</taxon>
        <taxon>Metazoa</taxon>
        <taxon>Ecdysozoa</taxon>
        <taxon>Arthropoda</taxon>
        <taxon>Hexapoda</taxon>
        <taxon>Insecta</taxon>
        <taxon>Pterygota</taxon>
        <taxon>Neoptera</taxon>
        <taxon>Endopterygota</taxon>
        <taxon>Diptera</taxon>
        <taxon>Brachycera</taxon>
        <taxon>Muscomorpha</taxon>
        <taxon>Muscoidea</taxon>
        <taxon>Muscidae</taxon>
        <taxon>Stomoxys</taxon>
    </lineage>
</organism>
<dbReference type="Proteomes" id="UP000095300">
    <property type="component" value="Unassembled WGS sequence"/>
</dbReference>
<feature type="chain" id="PRO_5009325660" description="Chitin-binding type-2 domain-containing protein" evidence="1">
    <location>
        <begin position="19"/>
        <end position="159"/>
    </location>
</feature>
<dbReference type="OrthoDB" id="7898081at2759"/>
<feature type="domain" description="Chitin-binding type-2" evidence="2">
    <location>
        <begin position="94"/>
        <end position="157"/>
    </location>
</feature>
<name>A0A1I8NXU8_STOCA</name>
<dbReference type="InterPro" id="IPR036508">
    <property type="entry name" value="Chitin-bd_dom_sf"/>
</dbReference>
<feature type="signal peptide" evidence="1">
    <location>
        <begin position="1"/>
        <end position="18"/>
    </location>
</feature>
<dbReference type="InterPro" id="IPR002557">
    <property type="entry name" value="Chitin-bd_dom"/>
</dbReference>
<accession>A0A1I8NXU8</accession>
<keyword evidence="1" id="KW-0732">Signal</keyword>